<gene>
    <name evidence="5" type="ORF">GP2_021_00080</name>
</gene>
<keyword evidence="3" id="KW-0804">Transcription</keyword>
<dbReference type="InterPro" id="IPR036390">
    <property type="entry name" value="WH_DNA-bd_sf"/>
</dbReference>
<proteinExistence type="predicted"/>
<comment type="caution">
    <text evidence="5">The sequence shown here is derived from an EMBL/GenBank/DDBJ whole genome shotgun (WGS) entry which is preliminary data.</text>
</comment>
<evidence type="ECO:0000259" key="4">
    <source>
        <dbReference type="PROSITE" id="PS50995"/>
    </source>
</evidence>
<evidence type="ECO:0000256" key="2">
    <source>
        <dbReference type="ARBA" id="ARBA00023125"/>
    </source>
</evidence>
<dbReference type="InterPro" id="IPR039422">
    <property type="entry name" value="MarR/SlyA-like"/>
</dbReference>
<dbReference type="PRINTS" id="PR00598">
    <property type="entry name" value="HTHMARR"/>
</dbReference>
<evidence type="ECO:0000313" key="5">
    <source>
        <dbReference type="EMBL" id="GAC84290.1"/>
    </source>
</evidence>
<dbReference type="InterPro" id="IPR023187">
    <property type="entry name" value="Tscrpt_reg_MarR-type_CS"/>
</dbReference>
<keyword evidence="2" id="KW-0238">DNA-binding</keyword>
<dbReference type="PANTHER" id="PTHR33164">
    <property type="entry name" value="TRANSCRIPTIONAL REGULATOR, MARR FAMILY"/>
    <property type="match status" value="1"/>
</dbReference>
<dbReference type="PROSITE" id="PS50995">
    <property type="entry name" value="HTH_MARR_2"/>
    <property type="match status" value="1"/>
</dbReference>
<dbReference type="RefSeq" id="WP_006900524.1">
    <property type="nucleotide sequence ID" value="NZ_BAOQ01000021.1"/>
</dbReference>
<name>A0ABQ0ILD8_9ACTN</name>
<sequence length="144" mass="16398">MADERPPLGVLMFVAHRHMERRVMARLAEEGADDITLAQARVMQRLAPEPMRLTDLAEQAGVTKQTAGGIVDQLEAAGYLRRVSDPTDRRARLVTLSERGEELCAIAAREVESIEDDWREYLGDDFDLLEKTMTRLREITDPYR</sequence>
<dbReference type="InterPro" id="IPR036388">
    <property type="entry name" value="WH-like_DNA-bd_sf"/>
</dbReference>
<dbReference type="SMART" id="SM00347">
    <property type="entry name" value="HTH_MARR"/>
    <property type="match status" value="1"/>
</dbReference>
<dbReference type="PANTHER" id="PTHR33164:SF43">
    <property type="entry name" value="HTH-TYPE TRANSCRIPTIONAL REPRESSOR YETL"/>
    <property type="match status" value="1"/>
</dbReference>
<organism evidence="5 6">
    <name type="scientific">Gordonia paraffinivorans NBRC 108238</name>
    <dbReference type="NCBI Taxonomy" id="1223543"/>
    <lineage>
        <taxon>Bacteria</taxon>
        <taxon>Bacillati</taxon>
        <taxon>Actinomycetota</taxon>
        <taxon>Actinomycetes</taxon>
        <taxon>Mycobacteriales</taxon>
        <taxon>Gordoniaceae</taxon>
        <taxon>Gordonia</taxon>
    </lineage>
</organism>
<dbReference type="EMBL" id="BAOQ01000021">
    <property type="protein sequence ID" value="GAC84290.1"/>
    <property type="molecule type" value="Genomic_DNA"/>
</dbReference>
<dbReference type="Gene3D" id="1.10.10.10">
    <property type="entry name" value="Winged helix-like DNA-binding domain superfamily/Winged helix DNA-binding domain"/>
    <property type="match status" value="1"/>
</dbReference>
<accession>A0ABQ0ILD8</accession>
<dbReference type="InterPro" id="IPR000835">
    <property type="entry name" value="HTH_MarR-typ"/>
</dbReference>
<evidence type="ECO:0000256" key="1">
    <source>
        <dbReference type="ARBA" id="ARBA00023015"/>
    </source>
</evidence>
<evidence type="ECO:0000256" key="3">
    <source>
        <dbReference type="ARBA" id="ARBA00023163"/>
    </source>
</evidence>
<dbReference type="SUPFAM" id="SSF46785">
    <property type="entry name" value="Winged helix' DNA-binding domain"/>
    <property type="match status" value="1"/>
</dbReference>
<feature type="domain" description="HTH marR-type" evidence="4">
    <location>
        <begin position="5"/>
        <end position="141"/>
    </location>
</feature>
<reference evidence="5 6" key="1">
    <citation type="submission" date="2013-02" db="EMBL/GenBank/DDBJ databases">
        <title>Whole genome shotgun sequence of Gordonia paraffinivorans NBRC 108238.</title>
        <authorList>
            <person name="Isaki-Nakamura S."/>
            <person name="Hosoyama A."/>
            <person name="Tsuchikane K."/>
            <person name="Ando Y."/>
            <person name="Baba S."/>
            <person name="Ohji S."/>
            <person name="Hamada M."/>
            <person name="Tamura T."/>
            <person name="Yamazoe A."/>
            <person name="Yamazaki S."/>
            <person name="Fujita N."/>
        </authorList>
    </citation>
    <scope>NUCLEOTIDE SEQUENCE [LARGE SCALE GENOMIC DNA]</scope>
    <source>
        <strain evidence="5 6">NBRC 108238</strain>
    </source>
</reference>
<keyword evidence="1" id="KW-0805">Transcription regulation</keyword>
<dbReference type="Pfam" id="PF12802">
    <property type="entry name" value="MarR_2"/>
    <property type="match status" value="1"/>
</dbReference>
<keyword evidence="6" id="KW-1185">Reference proteome</keyword>
<dbReference type="PROSITE" id="PS01117">
    <property type="entry name" value="HTH_MARR_1"/>
    <property type="match status" value="1"/>
</dbReference>
<evidence type="ECO:0000313" key="6">
    <source>
        <dbReference type="Proteomes" id="UP000035021"/>
    </source>
</evidence>
<protein>
    <submittedName>
        <fullName evidence="5">MarR family transcriptional regulator</fullName>
    </submittedName>
</protein>
<dbReference type="Proteomes" id="UP000035021">
    <property type="component" value="Unassembled WGS sequence"/>
</dbReference>